<accession>A0A1H0K975</accession>
<dbReference type="Gene3D" id="1.50.10.100">
    <property type="entry name" value="Chondroitin AC/alginate lyase"/>
    <property type="match status" value="1"/>
</dbReference>
<reference evidence="3 4" key="1">
    <citation type="submission" date="2016-10" db="EMBL/GenBank/DDBJ databases">
        <authorList>
            <person name="de Groot N.N."/>
        </authorList>
    </citation>
    <scope>NUCLEOTIDE SEQUENCE [LARGE SCALE GENOMIC DNA]</scope>
    <source>
        <strain evidence="4">L7-484,KACC 16230,DSM 25025</strain>
    </source>
</reference>
<organism evidence="3 4">
    <name type="scientific">Aureimonas jatrophae</name>
    <dbReference type="NCBI Taxonomy" id="1166073"/>
    <lineage>
        <taxon>Bacteria</taxon>
        <taxon>Pseudomonadati</taxon>
        <taxon>Pseudomonadota</taxon>
        <taxon>Alphaproteobacteria</taxon>
        <taxon>Hyphomicrobiales</taxon>
        <taxon>Aurantimonadaceae</taxon>
        <taxon>Aureimonas</taxon>
    </lineage>
</organism>
<evidence type="ECO:0000313" key="3">
    <source>
        <dbReference type="EMBL" id="SDO52444.1"/>
    </source>
</evidence>
<name>A0A1H0K975_9HYPH</name>
<evidence type="ECO:0000313" key="4">
    <source>
        <dbReference type="Proteomes" id="UP000198793"/>
    </source>
</evidence>
<protein>
    <submittedName>
        <fullName evidence="3">Uncharacterized conserved protein, heparinase superfamily</fullName>
    </submittedName>
</protein>
<proteinExistence type="predicted"/>
<dbReference type="Gene3D" id="2.70.98.70">
    <property type="match status" value="1"/>
</dbReference>
<feature type="domain" description="Heparinase II/III-like C-terminal" evidence="2">
    <location>
        <begin position="309"/>
        <end position="544"/>
    </location>
</feature>
<evidence type="ECO:0000259" key="2">
    <source>
        <dbReference type="Pfam" id="PF07940"/>
    </source>
</evidence>
<sequence length="558" mass="61095">MTTGFVDEPRLAGLMLRETARRATAALRALVRMPATAEPLLAGPRDYRRADASVARAFYVGHVALGGHVVELHGRPLFQVSDEPANWLAELHSFAWLRHFTQSGDALSAEHARALVGDWLALPRRRRARVSREHETVARRAISWMTHAPIVLSGADTLFARRFSQALGAELRWLRRTARSAPDGLPRLRAAIAVALGTVCQPERRASVRQATARLAEELDRQIHPDGGHVSRNPGVLVAILADLLPLVQLLQTRNQIVPRGVFSALDRMLPALRFFRHADGALALFNGAGAPDNHLVAAILRHDESLGEPISQMRQTGYQRLAAGRSVLIADTGLPPEPGVSSEAHAGTLSFEFSSAGRRLVVNCGAPQRLDGGWRRLSRTTAAHSTLTLNDHSSSRFSRSEALDRFLGGPLLPGPTRVPLTRDDGSHGQTLVAAHDGYRATFGFVHERQMTLSEGGTVLDGVDRLFPSAGRGAKLEAQEPIGLVRFHLHPDVKAERIGEAVRLVAGEEIWWFTADTVPEIEDSIFFADSGGMRRTRQITVALDCLEQPELAWRLERG</sequence>
<dbReference type="Pfam" id="PF07940">
    <property type="entry name" value="Hepar_II_III_C"/>
    <property type="match status" value="1"/>
</dbReference>
<evidence type="ECO:0000256" key="1">
    <source>
        <dbReference type="ARBA" id="ARBA00004196"/>
    </source>
</evidence>
<dbReference type="InterPro" id="IPR008929">
    <property type="entry name" value="Chondroitin_lyas"/>
</dbReference>
<keyword evidence="4" id="KW-1185">Reference proteome</keyword>
<comment type="subcellular location">
    <subcellularLocation>
        <location evidence="1">Cell envelope</location>
    </subcellularLocation>
</comment>
<dbReference type="STRING" id="1166073.SAMN05192530_107155"/>
<dbReference type="GO" id="GO:0016829">
    <property type="term" value="F:lyase activity"/>
    <property type="evidence" value="ECO:0007669"/>
    <property type="project" value="InterPro"/>
</dbReference>
<dbReference type="EMBL" id="FNIT01000007">
    <property type="protein sequence ID" value="SDO52444.1"/>
    <property type="molecule type" value="Genomic_DNA"/>
</dbReference>
<dbReference type="AlphaFoldDB" id="A0A1H0K975"/>
<dbReference type="OrthoDB" id="9787373at2"/>
<dbReference type="Proteomes" id="UP000198793">
    <property type="component" value="Unassembled WGS sequence"/>
</dbReference>
<dbReference type="InterPro" id="IPR012480">
    <property type="entry name" value="Hepar_II_III_C"/>
</dbReference>
<dbReference type="RefSeq" id="WP_090675195.1">
    <property type="nucleotide sequence ID" value="NZ_FNIT01000007.1"/>
</dbReference>
<gene>
    <name evidence="3" type="ORF">SAMN05192530_107155</name>
</gene>
<dbReference type="GO" id="GO:0030313">
    <property type="term" value="C:cell envelope"/>
    <property type="evidence" value="ECO:0007669"/>
    <property type="project" value="UniProtKB-SubCell"/>
</dbReference>